<feature type="transmembrane region" description="Helical" evidence="2">
    <location>
        <begin position="92"/>
        <end position="108"/>
    </location>
</feature>
<dbReference type="PANTHER" id="PTHR22907">
    <property type="entry name" value="GH04558P"/>
    <property type="match status" value="1"/>
</dbReference>
<evidence type="ECO:0000256" key="1">
    <source>
        <dbReference type="ARBA" id="ARBA00022729"/>
    </source>
</evidence>
<keyword evidence="2" id="KW-1133">Transmembrane helix</keyword>
<reference evidence="4" key="1">
    <citation type="submission" date="2017-02" db="UniProtKB">
        <authorList>
            <consortium name="WormBaseParasite"/>
        </authorList>
    </citation>
    <scope>IDENTIFICATION</scope>
</reference>
<feature type="domain" description="Cuticlin N-terminal" evidence="3">
    <location>
        <begin position="13"/>
        <end position="86"/>
    </location>
</feature>
<evidence type="ECO:0000259" key="3">
    <source>
        <dbReference type="Pfam" id="PF25057"/>
    </source>
</evidence>
<protein>
    <submittedName>
        <fullName evidence="4">ZP domain-containing protein</fullName>
    </submittedName>
</protein>
<sequence length="115" mass="13271">LIIISVIQENFSGKAEVECGENTIEIVFLTESVFQGRIYVLGHSNDERCVSRDTGRRTTSITVRKDQCGVVVTRSVSSIWLIQIKFQKFSKSHIIFVFLLYLTNLYLIRKRNNNK</sequence>
<dbReference type="WBParaSite" id="TCLT_0000800601-mRNA-1">
    <property type="protein sequence ID" value="TCLT_0000800601-mRNA-1"/>
    <property type="gene ID" value="TCLT_0000800601"/>
</dbReference>
<organism evidence="4">
    <name type="scientific">Thelazia callipaeda</name>
    <name type="common">Oriental eyeworm</name>
    <name type="synonym">Parasitic nematode</name>
    <dbReference type="NCBI Taxonomy" id="103827"/>
    <lineage>
        <taxon>Eukaryota</taxon>
        <taxon>Metazoa</taxon>
        <taxon>Ecdysozoa</taxon>
        <taxon>Nematoda</taxon>
        <taxon>Chromadorea</taxon>
        <taxon>Rhabditida</taxon>
        <taxon>Spirurina</taxon>
        <taxon>Spiruromorpha</taxon>
        <taxon>Thelazioidea</taxon>
        <taxon>Thelaziidae</taxon>
        <taxon>Thelazia</taxon>
    </lineage>
</organism>
<keyword evidence="2" id="KW-0812">Transmembrane</keyword>
<dbReference type="PANTHER" id="PTHR22907:SF16">
    <property type="entry name" value="ZP DOMAIN-CONTAINING PROTEIN"/>
    <property type="match status" value="1"/>
</dbReference>
<accession>A0A0N5D4U6</accession>
<evidence type="ECO:0000313" key="4">
    <source>
        <dbReference type="WBParaSite" id="TCLT_0000800601-mRNA-1"/>
    </source>
</evidence>
<dbReference type="InterPro" id="IPR051962">
    <property type="entry name" value="Cuticlin"/>
</dbReference>
<dbReference type="Pfam" id="PF25057">
    <property type="entry name" value="CUT_N"/>
    <property type="match status" value="1"/>
</dbReference>
<keyword evidence="2" id="KW-0472">Membrane</keyword>
<proteinExistence type="predicted"/>
<dbReference type="AlphaFoldDB" id="A0A0N5D4U6"/>
<evidence type="ECO:0000256" key="2">
    <source>
        <dbReference type="SAM" id="Phobius"/>
    </source>
</evidence>
<name>A0A0N5D4U6_THECL</name>
<keyword evidence="1" id="KW-0732">Signal</keyword>
<dbReference type="InterPro" id="IPR056953">
    <property type="entry name" value="CUT_N"/>
</dbReference>